<keyword evidence="7" id="KW-1185">Reference proteome</keyword>
<dbReference type="GO" id="GO:0000156">
    <property type="term" value="F:phosphorelay response regulator activity"/>
    <property type="evidence" value="ECO:0007669"/>
    <property type="project" value="TreeGrafter"/>
</dbReference>
<dbReference type="GO" id="GO:0000976">
    <property type="term" value="F:transcription cis-regulatory region binding"/>
    <property type="evidence" value="ECO:0007669"/>
    <property type="project" value="TreeGrafter"/>
</dbReference>
<dbReference type="PANTHER" id="PTHR48111:SF36">
    <property type="entry name" value="TRANSCRIPTIONAL REGULATORY PROTEIN CUTR"/>
    <property type="match status" value="1"/>
</dbReference>
<reference evidence="7" key="1">
    <citation type="journal article" date="2017" name="Med. Chem. Commun.">
        <title>Nonomuraea sp. ATCC 55076 harbours the largest actinomycete chromosome to date and the kistamicin biosynthetic gene cluster.</title>
        <authorList>
            <person name="Nazari B."/>
            <person name="Forneris C.C."/>
            <person name="Gibson M.I."/>
            <person name="Moon K."/>
            <person name="Schramma K.R."/>
            <person name="Seyedsayamdost M.R."/>
        </authorList>
    </citation>
    <scope>NUCLEOTIDE SEQUENCE [LARGE SCALE GENOMIC DNA]</scope>
    <source>
        <strain evidence="7">ATCC 55076</strain>
    </source>
</reference>
<accession>A0A1U9ZZF8</accession>
<feature type="DNA-binding region" description="OmpR/PhoB-type" evidence="3">
    <location>
        <begin position="125"/>
        <end position="218"/>
    </location>
</feature>
<keyword evidence="2" id="KW-0597">Phosphoprotein</keyword>
<evidence type="ECO:0000259" key="4">
    <source>
        <dbReference type="PROSITE" id="PS50110"/>
    </source>
</evidence>
<dbReference type="Proteomes" id="UP000190797">
    <property type="component" value="Chromosome"/>
</dbReference>
<dbReference type="GO" id="GO:0006355">
    <property type="term" value="P:regulation of DNA-templated transcription"/>
    <property type="evidence" value="ECO:0007669"/>
    <property type="project" value="InterPro"/>
</dbReference>
<evidence type="ECO:0000313" key="7">
    <source>
        <dbReference type="Proteomes" id="UP000190797"/>
    </source>
</evidence>
<dbReference type="InterPro" id="IPR001789">
    <property type="entry name" value="Sig_transdc_resp-reg_receiver"/>
</dbReference>
<organism evidence="6 7">
    <name type="scientific">[Actinomadura] parvosata subsp. kistnae</name>
    <dbReference type="NCBI Taxonomy" id="1909395"/>
    <lineage>
        <taxon>Bacteria</taxon>
        <taxon>Bacillati</taxon>
        <taxon>Actinomycetota</taxon>
        <taxon>Actinomycetes</taxon>
        <taxon>Streptosporangiales</taxon>
        <taxon>Streptosporangiaceae</taxon>
        <taxon>Nonomuraea</taxon>
    </lineage>
</organism>
<dbReference type="SUPFAM" id="SSF46894">
    <property type="entry name" value="C-terminal effector domain of the bipartite response regulators"/>
    <property type="match status" value="1"/>
</dbReference>
<evidence type="ECO:0000256" key="2">
    <source>
        <dbReference type="PROSITE-ProRule" id="PRU00169"/>
    </source>
</evidence>
<proteinExistence type="predicted"/>
<dbReference type="Gene3D" id="3.40.50.2300">
    <property type="match status" value="1"/>
</dbReference>
<feature type="domain" description="Response regulatory" evidence="4">
    <location>
        <begin position="2"/>
        <end position="117"/>
    </location>
</feature>
<dbReference type="GO" id="GO:0032993">
    <property type="term" value="C:protein-DNA complex"/>
    <property type="evidence" value="ECO:0007669"/>
    <property type="project" value="TreeGrafter"/>
</dbReference>
<dbReference type="PROSITE" id="PS51755">
    <property type="entry name" value="OMPR_PHOB"/>
    <property type="match status" value="1"/>
</dbReference>
<dbReference type="SUPFAM" id="SSF52172">
    <property type="entry name" value="CheY-like"/>
    <property type="match status" value="1"/>
</dbReference>
<dbReference type="PROSITE" id="PS50110">
    <property type="entry name" value="RESPONSE_REGULATORY"/>
    <property type="match status" value="1"/>
</dbReference>
<dbReference type="Gene3D" id="1.10.10.10">
    <property type="entry name" value="Winged helix-like DNA-binding domain superfamily/Winged helix DNA-binding domain"/>
    <property type="match status" value="1"/>
</dbReference>
<dbReference type="InterPro" id="IPR036388">
    <property type="entry name" value="WH-like_DNA-bd_sf"/>
</dbReference>
<evidence type="ECO:0000256" key="3">
    <source>
        <dbReference type="PROSITE-ProRule" id="PRU01091"/>
    </source>
</evidence>
<sequence length="218" mass="23459">MRVLIVEDEPALAEVLAEGLRAEGLAVDLAGDGDRGLELATVHGYDVIILDRDLPGVHGDDICRVLAARQDIEARVLMLTAAGTLEDLVDGLALGADDYLAKPFSYVELLARVHALARRARPAAPPVLARNGVVVDVLRRTATRDGRELALTPKELGVLEELVRAGGAPVSAVHLLEKVWDAQLDPFSGVLKVVVHGLRRKLGDPPLIETVPRFGYRI</sequence>
<dbReference type="Pfam" id="PF00072">
    <property type="entry name" value="Response_reg"/>
    <property type="match status" value="1"/>
</dbReference>
<dbReference type="AlphaFoldDB" id="A0A1U9ZZF8"/>
<dbReference type="PANTHER" id="PTHR48111">
    <property type="entry name" value="REGULATOR OF RPOS"/>
    <property type="match status" value="1"/>
</dbReference>
<evidence type="ECO:0000256" key="1">
    <source>
        <dbReference type="ARBA" id="ARBA00023125"/>
    </source>
</evidence>
<keyword evidence="1 3" id="KW-0238">DNA-binding</keyword>
<feature type="modified residue" description="4-aspartylphosphate" evidence="2">
    <location>
        <position position="51"/>
    </location>
</feature>
<dbReference type="STRING" id="1909395.BKM31_19260"/>
<dbReference type="InterPro" id="IPR001867">
    <property type="entry name" value="OmpR/PhoB-type_DNA-bd"/>
</dbReference>
<name>A0A1U9ZZF8_9ACTN</name>
<dbReference type="InterPro" id="IPR039420">
    <property type="entry name" value="WalR-like"/>
</dbReference>
<evidence type="ECO:0000313" key="6">
    <source>
        <dbReference type="EMBL" id="AQZ63317.1"/>
    </source>
</evidence>
<dbReference type="KEGG" id="noa:BKM31_19260"/>
<dbReference type="InterPro" id="IPR011006">
    <property type="entry name" value="CheY-like_superfamily"/>
</dbReference>
<dbReference type="OrthoDB" id="116118at2"/>
<feature type="domain" description="OmpR/PhoB-type" evidence="5">
    <location>
        <begin position="125"/>
        <end position="218"/>
    </location>
</feature>
<dbReference type="InterPro" id="IPR016032">
    <property type="entry name" value="Sig_transdc_resp-reg_C-effctor"/>
</dbReference>
<dbReference type="EMBL" id="CP017717">
    <property type="protein sequence ID" value="AQZ63317.1"/>
    <property type="molecule type" value="Genomic_DNA"/>
</dbReference>
<dbReference type="GO" id="GO:0005829">
    <property type="term" value="C:cytosol"/>
    <property type="evidence" value="ECO:0007669"/>
    <property type="project" value="TreeGrafter"/>
</dbReference>
<evidence type="ECO:0000259" key="5">
    <source>
        <dbReference type="PROSITE" id="PS51755"/>
    </source>
</evidence>
<dbReference type="SMART" id="SM00448">
    <property type="entry name" value="REC"/>
    <property type="match status" value="1"/>
</dbReference>
<dbReference type="Pfam" id="PF00486">
    <property type="entry name" value="Trans_reg_C"/>
    <property type="match status" value="1"/>
</dbReference>
<dbReference type="Gene3D" id="6.10.250.690">
    <property type="match status" value="1"/>
</dbReference>
<dbReference type="CDD" id="cd00383">
    <property type="entry name" value="trans_reg_C"/>
    <property type="match status" value="1"/>
</dbReference>
<protein>
    <submittedName>
        <fullName evidence="6">DNA-binding response regulator</fullName>
    </submittedName>
</protein>
<dbReference type="SMART" id="SM00862">
    <property type="entry name" value="Trans_reg_C"/>
    <property type="match status" value="1"/>
</dbReference>
<dbReference type="RefSeq" id="WP_080039492.1">
    <property type="nucleotide sequence ID" value="NZ_CP017717.1"/>
</dbReference>
<gene>
    <name evidence="6" type="ORF">BKM31_19260</name>
</gene>